<dbReference type="Proteomes" id="UP000315925">
    <property type="component" value="Chromosome"/>
</dbReference>
<dbReference type="KEGG" id="mkc:kam1_748"/>
<dbReference type="AlphaFoldDB" id="A0A516TL73"/>
<accession>A0A516TL73</accession>
<protein>
    <submittedName>
        <fullName evidence="1">Uncharacterized protein</fullName>
    </submittedName>
</protein>
<gene>
    <name evidence="1" type="ORF">kam1_748</name>
</gene>
<evidence type="ECO:0000313" key="1">
    <source>
        <dbReference type="EMBL" id="QDQ41993.1"/>
    </source>
</evidence>
<evidence type="ECO:0000313" key="2">
    <source>
        <dbReference type="Proteomes" id="UP000315925"/>
    </source>
</evidence>
<proteinExistence type="predicted"/>
<organism evidence="1 2">
    <name type="scientific">Methylacidiphilum kamchatkense Kam1</name>
    <dbReference type="NCBI Taxonomy" id="1202785"/>
    <lineage>
        <taxon>Bacteria</taxon>
        <taxon>Pseudomonadati</taxon>
        <taxon>Verrucomicrobiota</taxon>
        <taxon>Methylacidiphilae</taxon>
        <taxon>Methylacidiphilales</taxon>
        <taxon>Methylacidiphilaceae</taxon>
        <taxon>Methylacidiphilum (ex Ratnadevi et al. 2023)</taxon>
    </lineage>
</organism>
<name>A0A516TL73_9BACT</name>
<sequence length="57" mass="6246">MVPKLGTLPSSVMNEFGKGARSILVNPNGNGPAFRESFCANELFFCKEILKQPLISF</sequence>
<dbReference type="EMBL" id="CP037899">
    <property type="protein sequence ID" value="QDQ41993.1"/>
    <property type="molecule type" value="Genomic_DNA"/>
</dbReference>
<reference evidence="2" key="1">
    <citation type="submission" date="2019-03" db="EMBL/GenBank/DDBJ databases">
        <title>Complete genome of Methylacidiphilum kamchatkense Kam1.</title>
        <authorList>
            <person name="Kruse T."/>
            <person name="Murarilal Ratnadevi C."/>
            <person name="Erikstad H.-A."/>
            <person name="Birkeland N.-K."/>
        </authorList>
    </citation>
    <scope>NUCLEOTIDE SEQUENCE [LARGE SCALE GENOMIC DNA]</scope>
    <source>
        <strain evidence="2">kam1</strain>
    </source>
</reference>